<organism evidence="9 10">
    <name type="scientific">Tabrizicola soli</name>
    <dbReference type="NCBI Taxonomy" id="2185115"/>
    <lineage>
        <taxon>Bacteria</taxon>
        <taxon>Pseudomonadati</taxon>
        <taxon>Pseudomonadota</taxon>
        <taxon>Alphaproteobacteria</taxon>
        <taxon>Rhodobacterales</taxon>
        <taxon>Paracoccaceae</taxon>
        <taxon>Tabrizicola</taxon>
    </lineage>
</organism>
<dbReference type="PANTHER" id="PTHR47737">
    <property type="entry name" value="GLYCINE BETAINE/PROLINE BETAINE TRANSPORT SYSTEM PERMEASE PROTEIN PROW"/>
    <property type="match status" value="1"/>
</dbReference>
<dbReference type="RefSeq" id="WP_197645885.1">
    <property type="nucleotide sequence ID" value="NZ_JAEACP010000016.1"/>
</dbReference>
<evidence type="ECO:0000313" key="9">
    <source>
        <dbReference type="EMBL" id="MFC3086790.1"/>
    </source>
</evidence>
<evidence type="ECO:0000259" key="8">
    <source>
        <dbReference type="PROSITE" id="PS50928"/>
    </source>
</evidence>
<evidence type="ECO:0000256" key="1">
    <source>
        <dbReference type="ARBA" id="ARBA00004651"/>
    </source>
</evidence>
<comment type="subcellular location">
    <subcellularLocation>
        <location evidence="1 7">Cell membrane</location>
        <topology evidence="1 7">Multi-pass membrane protein</topology>
    </subcellularLocation>
</comment>
<evidence type="ECO:0000256" key="2">
    <source>
        <dbReference type="ARBA" id="ARBA00022448"/>
    </source>
</evidence>
<evidence type="ECO:0000256" key="7">
    <source>
        <dbReference type="RuleBase" id="RU363032"/>
    </source>
</evidence>
<keyword evidence="10" id="KW-1185">Reference proteome</keyword>
<feature type="transmembrane region" description="Helical" evidence="7">
    <location>
        <begin position="510"/>
        <end position="537"/>
    </location>
</feature>
<keyword evidence="5 7" id="KW-1133">Transmembrane helix</keyword>
<feature type="transmembrane region" description="Helical" evidence="7">
    <location>
        <begin position="309"/>
        <end position="326"/>
    </location>
</feature>
<dbReference type="PANTHER" id="PTHR47737:SF1">
    <property type="entry name" value="GLYCINE BETAINE_PROLINE BETAINE TRANSPORT SYSTEM PERMEASE PROTEIN PROW"/>
    <property type="match status" value="1"/>
</dbReference>
<comment type="caution">
    <text evidence="9">The sequence shown here is derived from an EMBL/GenBank/DDBJ whole genome shotgun (WGS) entry which is preliminary data.</text>
</comment>
<evidence type="ECO:0000256" key="3">
    <source>
        <dbReference type="ARBA" id="ARBA00022475"/>
    </source>
</evidence>
<evidence type="ECO:0000256" key="5">
    <source>
        <dbReference type="ARBA" id="ARBA00022989"/>
    </source>
</evidence>
<dbReference type="Gene3D" id="1.10.3720.10">
    <property type="entry name" value="MetI-like"/>
    <property type="match status" value="2"/>
</dbReference>
<dbReference type="Pfam" id="PF00528">
    <property type="entry name" value="BPD_transp_1"/>
    <property type="match status" value="2"/>
</dbReference>
<gene>
    <name evidence="9" type="ORF">ACFOD6_12110</name>
</gene>
<feature type="transmembrane region" description="Helical" evidence="7">
    <location>
        <begin position="347"/>
        <end position="368"/>
    </location>
</feature>
<reference evidence="10" key="1">
    <citation type="journal article" date="2019" name="Int. J. Syst. Evol. Microbiol.">
        <title>The Global Catalogue of Microorganisms (GCM) 10K type strain sequencing project: providing services to taxonomists for standard genome sequencing and annotation.</title>
        <authorList>
            <consortium name="The Broad Institute Genomics Platform"/>
            <consortium name="The Broad Institute Genome Sequencing Center for Infectious Disease"/>
            <person name="Wu L."/>
            <person name="Ma J."/>
        </authorList>
    </citation>
    <scope>NUCLEOTIDE SEQUENCE [LARGE SCALE GENOMIC DNA]</scope>
    <source>
        <strain evidence="10">KCTC 62102</strain>
    </source>
</reference>
<accession>A0ABV7DWS3</accession>
<proteinExistence type="inferred from homology"/>
<evidence type="ECO:0000256" key="4">
    <source>
        <dbReference type="ARBA" id="ARBA00022692"/>
    </source>
</evidence>
<feature type="transmembrane region" description="Helical" evidence="7">
    <location>
        <begin position="198"/>
        <end position="224"/>
    </location>
</feature>
<dbReference type="Proteomes" id="UP001595445">
    <property type="component" value="Unassembled WGS sequence"/>
</dbReference>
<feature type="transmembrane region" description="Helical" evidence="7">
    <location>
        <begin position="624"/>
        <end position="642"/>
    </location>
</feature>
<sequence>MMRVAATGSGRAVWPLLAGIALLLAGLALAAGLPDWARRLPADWQVDAAGTLNSFFSWLSRKAHVGPLAVKDITRALGTAVELPLDLVRGLLAGGFRLRLGGMRLEMAPLPWWALTAVWTLAAHRISGRGGAALVLGSCLYFLLFGLWEPAMFTLASVALSVLVGAGLGLLLGAWAWRWPRLDAVLTVLYDIMQTLPVFSYLVPILLFFGFGPVAALIATVIYAMPPMARNTTLALRRLPQSVEDLATMTGCTPRQRQWLVLLPAARQGLLTGLNQVIMLSLSAVIIASIIGAGGLGNDVLQGLKSMRLGRAFEAGLGITLLAIVLDRMSRAYALHRPRHGRPGRPARLLLGTFGFLLLALLAGQFLPVLRDFPPALTVSTGKMLDDAVAWINLAWQGPIAALSDGTVRYLLRPLKELLLALPWLGVTAGAALLAAALQGPRLALVCAALLSLPALTGYWDQAMISLYLALVSTLIAMVLGLPVGLLAGQRPRLDRVVTAVIDTLQTLPTFVYLIPVVMLFGLGDFPAMMAIVLYALPPAIRYAKDGVARVPPKLIEAADMAGCTPRQRLWLVQVPQALPELMLGLNQTLLMAFGMLVITALVGTRGLEQEALVAVSKAKVGEGLIAGLGISVLSILADRLITAASQRLRQRLGQG</sequence>
<keyword evidence="3" id="KW-1003">Cell membrane</keyword>
<dbReference type="InterPro" id="IPR000515">
    <property type="entry name" value="MetI-like"/>
</dbReference>
<keyword evidence="6 7" id="KW-0472">Membrane</keyword>
<dbReference type="EMBL" id="JBHRSM010000022">
    <property type="protein sequence ID" value="MFC3086790.1"/>
    <property type="molecule type" value="Genomic_DNA"/>
</dbReference>
<comment type="similarity">
    <text evidence="7">Belongs to the binding-protein-dependent transport system permease family.</text>
</comment>
<evidence type="ECO:0000313" key="10">
    <source>
        <dbReference type="Proteomes" id="UP001595445"/>
    </source>
</evidence>
<feature type="transmembrane region" description="Helical" evidence="7">
    <location>
        <begin position="467"/>
        <end position="490"/>
    </location>
</feature>
<name>A0ABV7DWS3_9RHOB</name>
<feature type="transmembrane region" description="Helical" evidence="7">
    <location>
        <begin position="130"/>
        <end position="148"/>
    </location>
</feature>
<feature type="transmembrane region" description="Helical" evidence="7">
    <location>
        <begin position="584"/>
        <end position="604"/>
    </location>
</feature>
<dbReference type="SUPFAM" id="SSF161098">
    <property type="entry name" value="MetI-like"/>
    <property type="match status" value="2"/>
</dbReference>
<keyword evidence="4 7" id="KW-0812">Transmembrane</keyword>
<dbReference type="PROSITE" id="PS50928">
    <property type="entry name" value="ABC_TM1"/>
    <property type="match status" value="2"/>
</dbReference>
<feature type="transmembrane region" description="Helical" evidence="7">
    <location>
        <begin position="155"/>
        <end position="178"/>
    </location>
</feature>
<feature type="domain" description="ABC transmembrane type-1" evidence="8">
    <location>
        <begin position="463"/>
        <end position="642"/>
    </location>
</feature>
<feature type="transmembrane region" description="Helical" evidence="7">
    <location>
        <begin position="388"/>
        <end position="406"/>
    </location>
</feature>
<dbReference type="InterPro" id="IPR035906">
    <property type="entry name" value="MetI-like_sf"/>
</dbReference>
<feature type="transmembrane region" description="Helical" evidence="7">
    <location>
        <begin position="418"/>
        <end position="437"/>
    </location>
</feature>
<feature type="transmembrane region" description="Helical" evidence="7">
    <location>
        <begin position="277"/>
        <end position="297"/>
    </location>
</feature>
<evidence type="ECO:0000256" key="6">
    <source>
        <dbReference type="ARBA" id="ARBA00023136"/>
    </source>
</evidence>
<dbReference type="CDD" id="cd06261">
    <property type="entry name" value="TM_PBP2"/>
    <property type="match status" value="2"/>
</dbReference>
<feature type="domain" description="ABC transmembrane type-1" evidence="8">
    <location>
        <begin position="147"/>
        <end position="330"/>
    </location>
</feature>
<keyword evidence="2 7" id="KW-0813">Transport</keyword>
<protein>
    <submittedName>
        <fullName evidence="9">ABC transporter permease</fullName>
    </submittedName>
</protein>